<dbReference type="SUPFAM" id="SSF56176">
    <property type="entry name" value="FAD-binding/transporter-associated domain-like"/>
    <property type="match status" value="1"/>
</dbReference>
<reference evidence="4 5" key="1">
    <citation type="journal article" date="2014" name="Nat. Commun.">
        <title>Physiological and genomic features of highly alkaliphilic hydrogen-utilizing Betaproteobacteria from a continental serpentinizing site.</title>
        <authorList>
            <person name="Suzuki S."/>
            <person name="Kuenen J.G."/>
            <person name="Schipper K."/>
            <person name="van der Velde S."/>
            <person name="Ishii S."/>
            <person name="Wu A."/>
            <person name="Sorokin D.Y."/>
            <person name="Tenney A."/>
            <person name="Meng X.Y."/>
            <person name="Morrill P.L."/>
            <person name="Kamagata Y."/>
            <person name="Muyzer G."/>
            <person name="Nealson K.H."/>
        </authorList>
    </citation>
    <scope>NUCLEOTIDE SEQUENCE [LARGE SCALE GENOMIC DNA]</scope>
    <source>
        <strain evidence="4 5">B1</strain>
    </source>
</reference>
<dbReference type="HOGENOM" id="CLU_017779_0_0_4"/>
<dbReference type="GO" id="GO:0071949">
    <property type="term" value="F:FAD binding"/>
    <property type="evidence" value="ECO:0007669"/>
    <property type="project" value="InterPro"/>
</dbReference>
<dbReference type="Proteomes" id="UP000066014">
    <property type="component" value="Chromosome"/>
</dbReference>
<organism evidence="4 5">
    <name type="scientific">Serpentinimonas maccroryi</name>
    <dbReference type="NCBI Taxonomy" id="1458426"/>
    <lineage>
        <taxon>Bacteria</taxon>
        <taxon>Pseudomonadati</taxon>
        <taxon>Pseudomonadota</taxon>
        <taxon>Betaproteobacteria</taxon>
        <taxon>Burkholderiales</taxon>
        <taxon>Comamonadaceae</taxon>
        <taxon>Serpentinimonas</taxon>
    </lineage>
</organism>
<dbReference type="SUPFAM" id="SSF55103">
    <property type="entry name" value="FAD-linked oxidases, C-terminal domain"/>
    <property type="match status" value="1"/>
</dbReference>
<dbReference type="PANTHER" id="PTHR11748">
    <property type="entry name" value="D-LACTATE DEHYDROGENASE"/>
    <property type="match status" value="1"/>
</dbReference>
<dbReference type="Pfam" id="PF01565">
    <property type="entry name" value="FAD_binding_4"/>
    <property type="match status" value="1"/>
</dbReference>
<dbReference type="KEGG" id="cbab:SMCB_2153"/>
<dbReference type="AlphaFoldDB" id="A0A060NPB3"/>
<dbReference type="EMBL" id="AP014569">
    <property type="protein sequence ID" value="BAO84381.1"/>
    <property type="molecule type" value="Genomic_DNA"/>
</dbReference>
<feature type="domain" description="FAD-binding PCMH-type" evidence="3">
    <location>
        <begin position="1"/>
        <end position="183"/>
    </location>
</feature>
<protein>
    <submittedName>
        <fullName evidence="4">FAD/FMN-containing dehydrogenase</fullName>
    </submittedName>
</protein>
<evidence type="ECO:0000313" key="4">
    <source>
        <dbReference type="EMBL" id="BAO84381.1"/>
    </source>
</evidence>
<dbReference type="GO" id="GO:0003824">
    <property type="term" value="F:catalytic activity"/>
    <property type="evidence" value="ECO:0007669"/>
    <property type="project" value="InterPro"/>
</dbReference>
<gene>
    <name evidence="4" type="ORF">SMCB_2153</name>
</gene>
<dbReference type="InterPro" id="IPR006094">
    <property type="entry name" value="Oxid_FAD_bind_N"/>
</dbReference>
<dbReference type="PANTHER" id="PTHR11748:SF103">
    <property type="entry name" value="GLYCOLATE OXIDASE SUBUNIT GLCE"/>
    <property type="match status" value="1"/>
</dbReference>
<dbReference type="Gene3D" id="3.30.465.10">
    <property type="match status" value="1"/>
</dbReference>
<keyword evidence="5" id="KW-1185">Reference proteome</keyword>
<proteinExistence type="predicted"/>
<dbReference type="PROSITE" id="PS51387">
    <property type="entry name" value="FAD_PCMH"/>
    <property type="match status" value="1"/>
</dbReference>
<evidence type="ECO:0000313" key="5">
    <source>
        <dbReference type="Proteomes" id="UP000066014"/>
    </source>
</evidence>
<dbReference type="STRING" id="1458426.SMCB_2153"/>
<accession>A0A060NPB3</accession>
<dbReference type="InterPro" id="IPR016169">
    <property type="entry name" value="FAD-bd_PCMH_sub2"/>
</dbReference>
<keyword evidence="1" id="KW-0285">Flavoprotein</keyword>
<name>A0A060NPB3_9BURK</name>
<sequence>MQAPPETAASALAPALQSWIEILQAARLDGRPVHPVGGGSKAFLCPPPAPDALALHTGAHRGIVAYEPSELVVTARAGTPLAEIEALLATQGQHLAFEPPHFDPGATLGGAVAAGLSGPARASAGALRDFVLGVHVLNGRGQYLEFGGQVMKNVAGYDLSRVLAGSWGSLGVLAQASLKVLPLPPAEATLRFDLPQAAALEQLARWRALPLPLNASCWVRDLSAAHAPEHLYVRLRGAAAAVAAACPQMLTAARGERLDATACAADWQACREQTLPFFTQPPAPDAALWRLSVAPTSATLDAPWPTLIEWHGGLRWVWAPLNQAAPLRAWAQAQGGHATLWRSPQSAAVADADHNATATQAAMRLTPPAPALQAIHQRLKAEFDPDGLLNPGRWGWGL</sequence>
<dbReference type="InterPro" id="IPR036318">
    <property type="entry name" value="FAD-bd_PCMH-like_sf"/>
</dbReference>
<evidence type="ECO:0000256" key="2">
    <source>
        <dbReference type="ARBA" id="ARBA00022827"/>
    </source>
</evidence>
<dbReference type="InterPro" id="IPR016166">
    <property type="entry name" value="FAD-bd_PCMH"/>
</dbReference>
<evidence type="ECO:0000256" key="1">
    <source>
        <dbReference type="ARBA" id="ARBA00022630"/>
    </source>
</evidence>
<keyword evidence="2" id="KW-0274">FAD</keyword>
<dbReference type="InterPro" id="IPR016164">
    <property type="entry name" value="FAD-linked_Oxase-like_C"/>
</dbReference>
<dbReference type="NCBIfam" id="NF008439">
    <property type="entry name" value="PRK11282.1"/>
    <property type="match status" value="1"/>
</dbReference>
<dbReference type="RefSeq" id="WP_045536938.1">
    <property type="nucleotide sequence ID" value="NZ_AP014569.1"/>
</dbReference>
<evidence type="ECO:0000259" key="3">
    <source>
        <dbReference type="PROSITE" id="PS51387"/>
    </source>
</evidence>